<proteinExistence type="predicted"/>
<feature type="signal peptide" evidence="1">
    <location>
        <begin position="1"/>
        <end position="22"/>
    </location>
</feature>
<dbReference type="EMBL" id="RCMV01000599">
    <property type="protein sequence ID" value="KAG3214909.1"/>
    <property type="molecule type" value="Genomic_DNA"/>
</dbReference>
<sequence>MPRRTVLQAVAFLLGIATYAASITEAAATHTALDEDIQLSEVYGGPHGDAFSDMAGIKLGQTLSSITIRGDARIDAVSTHVATPAEATWDHGGNGGTATTLILDTNEYIDSMEIHWGKKKTHTRVFYLKFTTSEGDSVSAGTKTDNSATVKAPEGFQLSGFFGRAASEVDQLGVIWTRRSAKAANLNDTMGTGILGTVFSVYRNIRRNFFCAANIVGVLRSLIYYIRFKQTTAPQGTVEDTLAVAYQSDVVLVDLPVAICHCLGLHVPPTLVFSGIVMMIVEAIVKQAIVNGDDILFSAQNVYNLLHNKGKKVYYARIMIQIDQTCLATFTATETEIDEVVLDFRSVVTSPSDQDPALVSHGTHGALNPTFSATPTPSAATAASWAWHPRG</sequence>
<dbReference type="AlphaFoldDB" id="A0A8T1HSA7"/>
<feature type="domain" description="Jacalin-type lectin" evidence="2">
    <location>
        <begin position="37"/>
        <end position="178"/>
    </location>
</feature>
<dbReference type="Gene3D" id="2.100.10.30">
    <property type="entry name" value="Jacalin-like lectin domain"/>
    <property type="match status" value="1"/>
</dbReference>
<dbReference type="PROSITE" id="PS51752">
    <property type="entry name" value="JACALIN_LECTIN"/>
    <property type="match status" value="1"/>
</dbReference>
<dbReference type="CDD" id="cd09615">
    <property type="entry name" value="Jacalin_EEP"/>
    <property type="match status" value="1"/>
</dbReference>
<evidence type="ECO:0000259" key="2">
    <source>
        <dbReference type="PROSITE" id="PS51752"/>
    </source>
</evidence>
<reference evidence="3" key="1">
    <citation type="submission" date="2018-05" db="EMBL/GenBank/DDBJ databases">
        <title>Effector identification in a new, highly contiguous assembly of the strawberry crown rot pathogen Phytophthora cactorum.</title>
        <authorList>
            <person name="Armitage A.D."/>
            <person name="Nellist C.F."/>
            <person name="Bates H."/>
            <person name="Vickerstaff R.J."/>
            <person name="Harrison R.J."/>
        </authorList>
    </citation>
    <scope>NUCLEOTIDE SEQUENCE</scope>
    <source>
        <strain evidence="3">P421</strain>
    </source>
</reference>
<dbReference type="InterPro" id="IPR001229">
    <property type="entry name" value="Jacalin-like_lectin_dom"/>
</dbReference>
<dbReference type="InterPro" id="IPR036404">
    <property type="entry name" value="Jacalin-like_lectin_dom_sf"/>
</dbReference>
<dbReference type="SMART" id="SM00915">
    <property type="entry name" value="Jacalin"/>
    <property type="match status" value="1"/>
</dbReference>
<dbReference type="Pfam" id="PF01419">
    <property type="entry name" value="Jacalin"/>
    <property type="match status" value="1"/>
</dbReference>
<evidence type="ECO:0000256" key="1">
    <source>
        <dbReference type="SAM" id="SignalP"/>
    </source>
</evidence>
<feature type="chain" id="PRO_5035884032" description="Jacalin-type lectin domain-containing protein" evidence="1">
    <location>
        <begin position="23"/>
        <end position="391"/>
    </location>
</feature>
<dbReference type="Proteomes" id="UP000760860">
    <property type="component" value="Unassembled WGS sequence"/>
</dbReference>
<dbReference type="VEuPathDB" id="FungiDB:PC110_g16544"/>
<name>A0A8T1HSA7_9STRA</name>
<organism evidence="3 4">
    <name type="scientific">Phytophthora cactorum</name>
    <dbReference type="NCBI Taxonomy" id="29920"/>
    <lineage>
        <taxon>Eukaryota</taxon>
        <taxon>Sar</taxon>
        <taxon>Stramenopiles</taxon>
        <taxon>Oomycota</taxon>
        <taxon>Peronosporomycetes</taxon>
        <taxon>Peronosporales</taxon>
        <taxon>Peronosporaceae</taxon>
        <taxon>Phytophthora</taxon>
    </lineage>
</organism>
<keyword evidence="1" id="KW-0732">Signal</keyword>
<accession>A0A8T1HSA7</accession>
<comment type="caution">
    <text evidence="3">The sequence shown here is derived from an EMBL/GenBank/DDBJ whole genome shotgun (WGS) entry which is preliminary data.</text>
</comment>
<protein>
    <recommendedName>
        <fullName evidence="2">Jacalin-type lectin domain-containing protein</fullName>
    </recommendedName>
</protein>
<dbReference type="SUPFAM" id="SSF51101">
    <property type="entry name" value="Mannose-binding lectins"/>
    <property type="match status" value="1"/>
</dbReference>
<gene>
    <name evidence="3" type="ORF">PC129_g14192</name>
</gene>
<evidence type="ECO:0000313" key="3">
    <source>
        <dbReference type="EMBL" id="KAG3214909.1"/>
    </source>
</evidence>
<evidence type="ECO:0000313" key="4">
    <source>
        <dbReference type="Proteomes" id="UP000760860"/>
    </source>
</evidence>